<dbReference type="InterPro" id="IPR007709">
    <property type="entry name" value="N-FG_amidohydro"/>
</dbReference>
<reference evidence="1 2" key="1">
    <citation type="submission" date="2009-01" db="EMBL/GenBank/DDBJ databases">
        <title>Complete sequence of chromosome of Methylobacterium nodulans ORS 2060.</title>
        <authorList>
            <consortium name="US DOE Joint Genome Institute"/>
            <person name="Lucas S."/>
            <person name="Copeland A."/>
            <person name="Lapidus A."/>
            <person name="Glavina del Rio T."/>
            <person name="Dalin E."/>
            <person name="Tice H."/>
            <person name="Bruce D."/>
            <person name="Goodwin L."/>
            <person name="Pitluck S."/>
            <person name="Sims D."/>
            <person name="Brettin T."/>
            <person name="Detter J.C."/>
            <person name="Han C."/>
            <person name="Larimer F."/>
            <person name="Land M."/>
            <person name="Hauser L."/>
            <person name="Kyrpides N."/>
            <person name="Ivanova N."/>
            <person name="Marx C.J."/>
            <person name="Richardson P."/>
        </authorList>
    </citation>
    <scope>NUCLEOTIDE SEQUENCE [LARGE SCALE GENOMIC DNA]</scope>
    <source>
        <strain evidence="2">LMG 21967 / CNCM I-2342 / ORS 2060</strain>
    </source>
</reference>
<proteinExistence type="predicted"/>
<keyword evidence="2" id="KW-1185">Reference proteome</keyword>
<dbReference type="eggNOG" id="COG3741">
    <property type="taxonomic scope" value="Bacteria"/>
</dbReference>
<dbReference type="InterPro" id="IPR010247">
    <property type="entry name" value="HutG_amidohyd"/>
</dbReference>
<dbReference type="STRING" id="460265.Mnod_1037"/>
<sequence>MTSPWLTVRQGTAPLILSLPHTGTEIPPEIEAALVSPWLARKDTDWWIERLYDFAAGLDATIIRTALSRTVIDVNRDPSGVSLYPGQATTELCPTTTFDGEPLYREGEGPDVAERRTRWFDPYHAALQGEIARLRRLHPRIVLYDCHSIRSEIPRLFPGLLPHFNIGTDGGRTCDPALQDEIERICAATGLSVVSNGRFRGGFITRAYGCPADGVHAVQMELACRAYLDEPVGPVGPETWPVPYDPVRAAPVRTALESILAACLAFGARPT</sequence>
<dbReference type="GO" id="GO:0016787">
    <property type="term" value="F:hydrolase activity"/>
    <property type="evidence" value="ECO:0007669"/>
    <property type="project" value="UniProtKB-KW"/>
</dbReference>
<dbReference type="HOGENOM" id="CLU_069318_0_0_5"/>
<dbReference type="RefSeq" id="WP_015927743.1">
    <property type="nucleotide sequence ID" value="NC_011894.1"/>
</dbReference>
<dbReference type="NCBIfam" id="TIGR02017">
    <property type="entry name" value="hutG_amidohyd"/>
    <property type="match status" value="1"/>
</dbReference>
<organism evidence="1 2">
    <name type="scientific">Methylobacterium nodulans (strain LMG 21967 / CNCM I-2342 / ORS 2060)</name>
    <dbReference type="NCBI Taxonomy" id="460265"/>
    <lineage>
        <taxon>Bacteria</taxon>
        <taxon>Pseudomonadati</taxon>
        <taxon>Pseudomonadota</taxon>
        <taxon>Alphaproteobacteria</taxon>
        <taxon>Hyphomicrobiales</taxon>
        <taxon>Methylobacteriaceae</taxon>
        <taxon>Methylobacterium</taxon>
    </lineage>
</organism>
<dbReference type="SUPFAM" id="SSF53187">
    <property type="entry name" value="Zn-dependent exopeptidases"/>
    <property type="match status" value="1"/>
</dbReference>
<dbReference type="Proteomes" id="UP000008207">
    <property type="component" value="Chromosome"/>
</dbReference>
<name>B8II07_METNO</name>
<dbReference type="OrthoDB" id="8716700at2"/>
<evidence type="ECO:0000313" key="2">
    <source>
        <dbReference type="Proteomes" id="UP000008207"/>
    </source>
</evidence>
<dbReference type="KEGG" id="mno:Mnod_1037"/>
<dbReference type="AlphaFoldDB" id="B8II07"/>
<dbReference type="Gene3D" id="3.40.630.40">
    <property type="entry name" value="Zn-dependent exopeptidases"/>
    <property type="match status" value="1"/>
</dbReference>
<accession>B8II07</accession>
<dbReference type="EMBL" id="CP001349">
    <property type="protein sequence ID" value="ACL56045.1"/>
    <property type="molecule type" value="Genomic_DNA"/>
</dbReference>
<keyword evidence="1" id="KW-0378">Hydrolase</keyword>
<gene>
    <name evidence="1" type="ordered locus">Mnod_1037</name>
</gene>
<dbReference type="Pfam" id="PF05013">
    <property type="entry name" value="FGase"/>
    <property type="match status" value="1"/>
</dbReference>
<evidence type="ECO:0000313" key="1">
    <source>
        <dbReference type="EMBL" id="ACL56045.1"/>
    </source>
</evidence>
<protein>
    <submittedName>
        <fullName evidence="1">N-formylglutamate amidohydrolase</fullName>
    </submittedName>
</protein>